<reference evidence="1" key="1">
    <citation type="submission" date="2020-07" db="EMBL/GenBank/DDBJ databases">
        <title>Multicomponent nature underlies the extraordinary mechanical properties of spider dragline silk.</title>
        <authorList>
            <person name="Kono N."/>
            <person name="Nakamura H."/>
            <person name="Mori M."/>
            <person name="Yoshida Y."/>
            <person name="Ohtoshi R."/>
            <person name="Malay A.D."/>
            <person name="Moran D.A.P."/>
            <person name="Tomita M."/>
            <person name="Numata K."/>
            <person name="Arakawa K."/>
        </authorList>
    </citation>
    <scope>NUCLEOTIDE SEQUENCE</scope>
</reference>
<evidence type="ECO:0000313" key="2">
    <source>
        <dbReference type="Proteomes" id="UP000887116"/>
    </source>
</evidence>
<comment type="caution">
    <text evidence="1">The sequence shown here is derived from an EMBL/GenBank/DDBJ whole genome shotgun (WGS) entry which is preliminary data.</text>
</comment>
<protein>
    <submittedName>
        <fullName evidence="1">Uncharacterized protein</fullName>
    </submittedName>
</protein>
<gene>
    <name evidence="1" type="ORF">TNCT_628391</name>
</gene>
<proteinExistence type="predicted"/>
<dbReference type="OrthoDB" id="6427251at2759"/>
<keyword evidence="2" id="KW-1185">Reference proteome</keyword>
<sequence>MAVVANHDFWKEAVKREERIRNQSKMKECRKIIEISPKPVYHRRTEVTTVQKDSFYTPTTHKKGHICMPKRNMKVPPEFTVVSICSKNESNCKPILHLVKSPSTVKKSELLNSHVDCSSDCSMLDNACEWKKLKHQCKEKVVENTHAYPVRVKEKHYHKTSDHPGYSNLARTFNHKDIPSKEGLLLIKEMG</sequence>
<dbReference type="EMBL" id="BMAO01032619">
    <property type="protein sequence ID" value="GFQ83492.1"/>
    <property type="molecule type" value="Genomic_DNA"/>
</dbReference>
<name>A0A8X6HXS8_TRICU</name>
<evidence type="ECO:0000313" key="1">
    <source>
        <dbReference type="EMBL" id="GFQ83492.1"/>
    </source>
</evidence>
<accession>A0A8X6HXS8</accession>
<dbReference type="AlphaFoldDB" id="A0A8X6HXS8"/>
<organism evidence="1 2">
    <name type="scientific">Trichonephila clavata</name>
    <name type="common">Joro spider</name>
    <name type="synonym">Nephila clavata</name>
    <dbReference type="NCBI Taxonomy" id="2740835"/>
    <lineage>
        <taxon>Eukaryota</taxon>
        <taxon>Metazoa</taxon>
        <taxon>Ecdysozoa</taxon>
        <taxon>Arthropoda</taxon>
        <taxon>Chelicerata</taxon>
        <taxon>Arachnida</taxon>
        <taxon>Araneae</taxon>
        <taxon>Araneomorphae</taxon>
        <taxon>Entelegynae</taxon>
        <taxon>Araneoidea</taxon>
        <taxon>Nephilidae</taxon>
        <taxon>Trichonephila</taxon>
    </lineage>
</organism>
<dbReference type="Proteomes" id="UP000887116">
    <property type="component" value="Unassembled WGS sequence"/>
</dbReference>